<dbReference type="KEGG" id="fki:FK004_00660"/>
<name>A0A2S1LJY7_9FLAO</name>
<evidence type="ECO:0000313" key="1">
    <source>
        <dbReference type="EMBL" id="AWG23836.1"/>
    </source>
</evidence>
<reference evidence="1 2" key="1">
    <citation type="submission" date="2017-04" db="EMBL/GenBank/DDBJ databases">
        <title>Complete genome sequence of Flavobacterium kingsejong AJ004.</title>
        <authorList>
            <person name="Lee P.C."/>
        </authorList>
    </citation>
    <scope>NUCLEOTIDE SEQUENCE [LARGE SCALE GENOMIC DNA]</scope>
    <source>
        <strain evidence="1 2">AJ004</strain>
    </source>
</reference>
<evidence type="ECO:0008006" key="3">
    <source>
        <dbReference type="Google" id="ProtNLM"/>
    </source>
</evidence>
<accession>A0A2S1LJY7</accession>
<keyword evidence="2" id="KW-1185">Reference proteome</keyword>
<dbReference type="EMBL" id="CP020919">
    <property type="protein sequence ID" value="AWG23836.1"/>
    <property type="molecule type" value="Genomic_DNA"/>
</dbReference>
<evidence type="ECO:0000313" key="2">
    <source>
        <dbReference type="Proteomes" id="UP000244677"/>
    </source>
</evidence>
<dbReference type="OrthoDB" id="9771991at2"/>
<sequence length="241" mass="26897">MAIQKGSNYIAAIGERSTFSPKPPNVQYNGYFQYQFKDQESNLIPYATGAYLGKKNVLNIGAGIIYQQDAMWHKNVANDTIQTNMLHLAADVYYDAPIGSKGQAISFYGNFTHYDFGTNYIRNNAPMNPANGTKDPTILNGSGNGYPAFGTGNVLYAQLGYKFRDNLIGKTTLMPYVAIQHAHYERLNQDMNFYDVGVNWLLAGQTSKFTVSYQNRPIYNTTGDLTDHKGAIIAQYQVSFN</sequence>
<gene>
    <name evidence="1" type="ORF">FK004_00660</name>
</gene>
<protein>
    <recommendedName>
        <fullName evidence="3">Porin</fullName>
    </recommendedName>
</protein>
<dbReference type="RefSeq" id="WP_108735508.1">
    <property type="nucleotide sequence ID" value="NZ_CP020919.1"/>
</dbReference>
<dbReference type="Proteomes" id="UP000244677">
    <property type="component" value="Chromosome"/>
</dbReference>
<proteinExistence type="predicted"/>
<organism evidence="1 2">
    <name type="scientific">Flavobacterium kingsejongi</name>
    <dbReference type="NCBI Taxonomy" id="1678728"/>
    <lineage>
        <taxon>Bacteria</taxon>
        <taxon>Pseudomonadati</taxon>
        <taxon>Bacteroidota</taxon>
        <taxon>Flavobacteriia</taxon>
        <taxon>Flavobacteriales</taxon>
        <taxon>Flavobacteriaceae</taxon>
        <taxon>Flavobacterium</taxon>
    </lineage>
</organism>
<dbReference type="AlphaFoldDB" id="A0A2S1LJY7"/>